<evidence type="ECO:0000313" key="2">
    <source>
        <dbReference type="Proteomes" id="UP000235616"/>
    </source>
</evidence>
<name>A0A2N7VY00_9BURK</name>
<dbReference type="AlphaFoldDB" id="A0A2N7VY00"/>
<gene>
    <name evidence="1" type="ORF">C0Z18_05850</name>
</gene>
<evidence type="ECO:0000313" key="1">
    <source>
        <dbReference type="EMBL" id="PMS22039.1"/>
    </source>
</evidence>
<proteinExistence type="predicted"/>
<dbReference type="Proteomes" id="UP000235616">
    <property type="component" value="Unassembled WGS sequence"/>
</dbReference>
<accession>A0A2N7VY00</accession>
<comment type="caution">
    <text evidence="1">The sequence shown here is derived from an EMBL/GenBank/DDBJ whole genome shotgun (WGS) entry which is preliminary data.</text>
</comment>
<keyword evidence="2" id="KW-1185">Reference proteome</keyword>
<protein>
    <submittedName>
        <fullName evidence="1">Uncharacterized protein</fullName>
    </submittedName>
</protein>
<sequence length="93" mass="9551">MPSPLRPSLLPEWPCWAVICCSIFRISCSIDSIDDCGLPPVAACEPPAGAAPPAAGPLAASPPAAPPCAPLACWICPSICVISPSICRIWLLS</sequence>
<organism evidence="1 2">
    <name type="scientific">Trinickia dabaoshanensis</name>
    <dbReference type="NCBI Taxonomy" id="564714"/>
    <lineage>
        <taxon>Bacteria</taxon>
        <taxon>Pseudomonadati</taxon>
        <taxon>Pseudomonadota</taxon>
        <taxon>Betaproteobacteria</taxon>
        <taxon>Burkholderiales</taxon>
        <taxon>Burkholderiaceae</taxon>
        <taxon>Trinickia</taxon>
    </lineage>
</organism>
<reference evidence="1 2" key="1">
    <citation type="submission" date="2018-01" db="EMBL/GenBank/DDBJ databases">
        <title>Whole genome analyses suggest that Burkholderia sensu lato contains two further novel genera in the rhizoxinica-symbiotica group Mycetohabitans gen. nov., and Trinickia gen. nov.: implications for the evolution of diazotrophy and nodulation in the Burkholderiaceae.</title>
        <authorList>
            <person name="Estrada-de los Santos P."/>
            <person name="Palmer M."/>
            <person name="Chavez-Ramirez B."/>
            <person name="Beukes C."/>
            <person name="Steenkamp E.T."/>
            <person name="Hirsch A.M."/>
            <person name="Manyaka P."/>
            <person name="Maluk M."/>
            <person name="Lafos M."/>
            <person name="Crook M."/>
            <person name="Gross E."/>
            <person name="Simon M.F."/>
            <person name="Bueno dos Reis Junior F."/>
            <person name="Poole P.S."/>
            <person name="Venter S.N."/>
            <person name="James E.K."/>
        </authorList>
    </citation>
    <scope>NUCLEOTIDE SEQUENCE [LARGE SCALE GENOMIC DNA]</scope>
    <source>
        <strain evidence="1 2">GIMN1.004</strain>
    </source>
</reference>
<dbReference type="EMBL" id="PNYA01000004">
    <property type="protein sequence ID" value="PMS22039.1"/>
    <property type="molecule type" value="Genomic_DNA"/>
</dbReference>